<feature type="signal peptide" evidence="1">
    <location>
        <begin position="1"/>
        <end position="23"/>
    </location>
</feature>
<comment type="caution">
    <text evidence="2">The sequence shown here is derived from an EMBL/GenBank/DDBJ whole genome shotgun (WGS) entry which is preliminary data.</text>
</comment>
<keyword evidence="1" id="KW-0732">Signal</keyword>
<organism evidence="2 3">
    <name type="scientific">Allacma fusca</name>
    <dbReference type="NCBI Taxonomy" id="39272"/>
    <lineage>
        <taxon>Eukaryota</taxon>
        <taxon>Metazoa</taxon>
        <taxon>Ecdysozoa</taxon>
        <taxon>Arthropoda</taxon>
        <taxon>Hexapoda</taxon>
        <taxon>Collembola</taxon>
        <taxon>Symphypleona</taxon>
        <taxon>Sminthuridae</taxon>
        <taxon>Allacma</taxon>
    </lineage>
</organism>
<sequence length="170" mass="19454">MRFLMRSIRKSLAILLVVTVNVAEPWRRPASATVVHHNTFIFDGIATSASTDELISYLESLNLYVLASKDINLINTPARAVLYTGENYSGQSVSYNSNQQFYPLCQTLSNDLQGRIKSIKTYNSCVRLYSENYCRGPHRLYTEYSYEHLKLGNFQVKSIGSCNQLYFRNN</sequence>
<dbReference type="Proteomes" id="UP000708208">
    <property type="component" value="Unassembled WGS sequence"/>
</dbReference>
<dbReference type="AlphaFoldDB" id="A0A8J2P4F5"/>
<keyword evidence="3" id="KW-1185">Reference proteome</keyword>
<dbReference type="EMBL" id="CAJVCH010101916">
    <property type="protein sequence ID" value="CAG7723725.1"/>
    <property type="molecule type" value="Genomic_DNA"/>
</dbReference>
<feature type="chain" id="PRO_5035187008" evidence="1">
    <location>
        <begin position="24"/>
        <end position="170"/>
    </location>
</feature>
<accession>A0A8J2P4F5</accession>
<evidence type="ECO:0000256" key="1">
    <source>
        <dbReference type="SAM" id="SignalP"/>
    </source>
</evidence>
<gene>
    <name evidence="2" type="ORF">AFUS01_LOCUS12793</name>
</gene>
<evidence type="ECO:0000313" key="3">
    <source>
        <dbReference type="Proteomes" id="UP000708208"/>
    </source>
</evidence>
<protein>
    <submittedName>
        <fullName evidence="2">Uncharacterized protein</fullName>
    </submittedName>
</protein>
<reference evidence="2" key="1">
    <citation type="submission" date="2021-06" db="EMBL/GenBank/DDBJ databases">
        <authorList>
            <person name="Hodson N. C."/>
            <person name="Mongue J. A."/>
            <person name="Jaron S. K."/>
        </authorList>
    </citation>
    <scope>NUCLEOTIDE SEQUENCE</scope>
</reference>
<name>A0A8J2P4F5_9HEXA</name>
<proteinExistence type="predicted"/>
<evidence type="ECO:0000313" key="2">
    <source>
        <dbReference type="EMBL" id="CAG7723725.1"/>
    </source>
</evidence>